<keyword evidence="2" id="KW-1185">Reference proteome</keyword>
<dbReference type="KEGG" id="ela:UCREL1_1055"/>
<dbReference type="STRING" id="1287681.M7SZ39"/>
<sequence length="106" mass="12004">MPGRQPVSLPVVFIALRLDIVFYDEVHFRADEITDIKTHDLLYGNPDVLLIFGTSLHIKGTKEMVKQPSSVVHNRAGIVVYVNLTALRSKGRDGVIDYRVKRDRDS</sequence>
<proteinExistence type="predicted"/>
<organism evidence="1 2">
    <name type="scientific">Eutypa lata (strain UCR-EL1)</name>
    <name type="common">Grapevine dieback disease fungus</name>
    <name type="synonym">Eutypa armeniacae</name>
    <dbReference type="NCBI Taxonomy" id="1287681"/>
    <lineage>
        <taxon>Eukaryota</taxon>
        <taxon>Fungi</taxon>
        <taxon>Dikarya</taxon>
        <taxon>Ascomycota</taxon>
        <taxon>Pezizomycotina</taxon>
        <taxon>Sordariomycetes</taxon>
        <taxon>Xylariomycetidae</taxon>
        <taxon>Xylariales</taxon>
        <taxon>Diatrypaceae</taxon>
        <taxon>Eutypa</taxon>
    </lineage>
</organism>
<dbReference type="SUPFAM" id="SSF52467">
    <property type="entry name" value="DHS-like NAD/FAD-binding domain"/>
    <property type="match status" value="1"/>
</dbReference>
<dbReference type="OrthoDB" id="2919105at2759"/>
<dbReference type="AlphaFoldDB" id="M7SZ39"/>
<evidence type="ECO:0000313" key="2">
    <source>
        <dbReference type="Proteomes" id="UP000012174"/>
    </source>
</evidence>
<gene>
    <name evidence="1" type="ORF">UCREL1_1055</name>
</gene>
<dbReference type="Gene3D" id="3.40.50.1220">
    <property type="entry name" value="TPP-binding domain"/>
    <property type="match status" value="1"/>
</dbReference>
<dbReference type="Proteomes" id="UP000012174">
    <property type="component" value="Unassembled WGS sequence"/>
</dbReference>
<reference evidence="2" key="1">
    <citation type="journal article" date="2013" name="Genome Announc.">
        <title>Draft genome sequence of the grapevine dieback fungus Eutypa lata UCR-EL1.</title>
        <authorList>
            <person name="Blanco-Ulate B."/>
            <person name="Rolshausen P.E."/>
            <person name="Cantu D."/>
        </authorList>
    </citation>
    <scope>NUCLEOTIDE SEQUENCE [LARGE SCALE GENOMIC DNA]</scope>
    <source>
        <strain evidence="2">UCR-EL1</strain>
    </source>
</reference>
<dbReference type="HOGENOM" id="CLU_2223273_0_0_1"/>
<evidence type="ECO:0000313" key="1">
    <source>
        <dbReference type="EMBL" id="EMR71894.1"/>
    </source>
</evidence>
<dbReference type="eggNOG" id="KOG2684">
    <property type="taxonomic scope" value="Eukaryota"/>
</dbReference>
<protein>
    <submittedName>
        <fullName evidence="1">Putative hst3p protein</fullName>
    </submittedName>
</protein>
<name>M7SZ39_EUTLA</name>
<accession>M7SZ39</accession>
<dbReference type="EMBL" id="KB705560">
    <property type="protein sequence ID" value="EMR71894.1"/>
    <property type="molecule type" value="Genomic_DNA"/>
</dbReference>
<dbReference type="InterPro" id="IPR029035">
    <property type="entry name" value="DHS-like_NAD/FAD-binding_dom"/>
</dbReference>